<keyword evidence="7" id="KW-0503">Monooxygenase</keyword>
<evidence type="ECO:0000256" key="6">
    <source>
        <dbReference type="ARBA" id="ARBA00023004"/>
    </source>
</evidence>
<keyword evidence="6" id="KW-0408">Iron</keyword>
<dbReference type="Gene3D" id="1.10.630.10">
    <property type="entry name" value="Cytochrome P450"/>
    <property type="match status" value="1"/>
</dbReference>
<comment type="cofactor">
    <cofactor evidence="1">
        <name>heme</name>
        <dbReference type="ChEBI" id="CHEBI:30413"/>
    </cofactor>
</comment>
<evidence type="ECO:0000313" key="9">
    <source>
        <dbReference type="Proteomes" id="UP001215280"/>
    </source>
</evidence>
<evidence type="ECO:0000256" key="1">
    <source>
        <dbReference type="ARBA" id="ARBA00001971"/>
    </source>
</evidence>
<organism evidence="8 9">
    <name type="scientific">Mycena maculata</name>
    <dbReference type="NCBI Taxonomy" id="230809"/>
    <lineage>
        <taxon>Eukaryota</taxon>
        <taxon>Fungi</taxon>
        <taxon>Dikarya</taxon>
        <taxon>Basidiomycota</taxon>
        <taxon>Agaricomycotina</taxon>
        <taxon>Agaricomycetes</taxon>
        <taxon>Agaricomycetidae</taxon>
        <taxon>Agaricales</taxon>
        <taxon>Marasmiineae</taxon>
        <taxon>Mycenaceae</taxon>
        <taxon>Mycena</taxon>
    </lineage>
</organism>
<dbReference type="Proteomes" id="UP001215280">
    <property type="component" value="Unassembled WGS sequence"/>
</dbReference>
<keyword evidence="9" id="KW-1185">Reference proteome</keyword>
<protein>
    <recommendedName>
        <fullName evidence="10">Cytochrome P450</fullName>
    </recommendedName>
</protein>
<accession>A0AAD7J412</accession>
<dbReference type="PANTHER" id="PTHR24287:SF1">
    <property type="entry name" value="P450, PUTATIVE (EUROFUNG)-RELATED"/>
    <property type="match status" value="1"/>
</dbReference>
<evidence type="ECO:0000256" key="2">
    <source>
        <dbReference type="ARBA" id="ARBA00010617"/>
    </source>
</evidence>
<evidence type="ECO:0000256" key="7">
    <source>
        <dbReference type="ARBA" id="ARBA00023033"/>
    </source>
</evidence>
<dbReference type="InterPro" id="IPR047146">
    <property type="entry name" value="Cyt_P450_E_CYP52_fungi"/>
</dbReference>
<dbReference type="GO" id="GO:0004497">
    <property type="term" value="F:monooxygenase activity"/>
    <property type="evidence" value="ECO:0007669"/>
    <property type="project" value="UniProtKB-KW"/>
</dbReference>
<reference evidence="8" key="1">
    <citation type="submission" date="2023-03" db="EMBL/GenBank/DDBJ databases">
        <title>Massive genome expansion in bonnet fungi (Mycena s.s.) driven by repeated elements and novel gene families across ecological guilds.</title>
        <authorList>
            <consortium name="Lawrence Berkeley National Laboratory"/>
            <person name="Harder C.B."/>
            <person name="Miyauchi S."/>
            <person name="Viragh M."/>
            <person name="Kuo A."/>
            <person name="Thoen E."/>
            <person name="Andreopoulos B."/>
            <person name="Lu D."/>
            <person name="Skrede I."/>
            <person name="Drula E."/>
            <person name="Henrissat B."/>
            <person name="Morin E."/>
            <person name="Kohler A."/>
            <person name="Barry K."/>
            <person name="LaButti K."/>
            <person name="Morin E."/>
            <person name="Salamov A."/>
            <person name="Lipzen A."/>
            <person name="Mereny Z."/>
            <person name="Hegedus B."/>
            <person name="Baldrian P."/>
            <person name="Stursova M."/>
            <person name="Weitz H."/>
            <person name="Taylor A."/>
            <person name="Grigoriev I.V."/>
            <person name="Nagy L.G."/>
            <person name="Martin F."/>
            <person name="Kauserud H."/>
        </authorList>
    </citation>
    <scope>NUCLEOTIDE SEQUENCE</scope>
    <source>
        <strain evidence="8">CBHHK188m</strain>
    </source>
</reference>
<gene>
    <name evidence="8" type="ORF">DFH07DRAFT_1029108</name>
</gene>
<evidence type="ECO:0000256" key="3">
    <source>
        <dbReference type="ARBA" id="ARBA00022617"/>
    </source>
</evidence>
<sequence>APGEMWKFHHIMTRPFFSRDKVSHFDIFDHHADTVISIMKERMRGGYAIDFQGIIGRFTMDSATEFLVGCCVDSLKANIPYVPNVLFPPSQSRGEVNKFIEAFNEAMQAIAEREILGYIWPLYEIFRDTTAEPMKIVSAFLDPIVRSAVEKKQ</sequence>
<keyword evidence="3" id="KW-0349">Heme</keyword>
<keyword evidence="5" id="KW-0560">Oxidoreductase</keyword>
<evidence type="ECO:0000313" key="8">
    <source>
        <dbReference type="EMBL" id="KAJ7754646.1"/>
    </source>
</evidence>
<feature type="non-terminal residue" evidence="8">
    <location>
        <position position="1"/>
    </location>
</feature>
<dbReference type="InterPro" id="IPR036396">
    <property type="entry name" value="Cyt_P450_sf"/>
</dbReference>
<dbReference type="GO" id="GO:0020037">
    <property type="term" value="F:heme binding"/>
    <property type="evidence" value="ECO:0007669"/>
    <property type="project" value="InterPro"/>
</dbReference>
<dbReference type="PANTHER" id="PTHR24287">
    <property type="entry name" value="P450, PUTATIVE (EUROFUNG)-RELATED"/>
    <property type="match status" value="1"/>
</dbReference>
<name>A0AAD7J412_9AGAR</name>
<dbReference type="GO" id="GO:0016705">
    <property type="term" value="F:oxidoreductase activity, acting on paired donors, with incorporation or reduction of molecular oxygen"/>
    <property type="evidence" value="ECO:0007669"/>
    <property type="project" value="InterPro"/>
</dbReference>
<evidence type="ECO:0008006" key="10">
    <source>
        <dbReference type="Google" id="ProtNLM"/>
    </source>
</evidence>
<evidence type="ECO:0000256" key="4">
    <source>
        <dbReference type="ARBA" id="ARBA00022723"/>
    </source>
</evidence>
<comment type="similarity">
    <text evidence="2">Belongs to the cytochrome P450 family.</text>
</comment>
<comment type="caution">
    <text evidence="8">The sequence shown here is derived from an EMBL/GenBank/DDBJ whole genome shotgun (WGS) entry which is preliminary data.</text>
</comment>
<feature type="non-terminal residue" evidence="8">
    <location>
        <position position="153"/>
    </location>
</feature>
<keyword evidence="4" id="KW-0479">Metal-binding</keyword>
<proteinExistence type="inferred from homology"/>
<dbReference type="SUPFAM" id="SSF48264">
    <property type="entry name" value="Cytochrome P450"/>
    <property type="match status" value="1"/>
</dbReference>
<dbReference type="AlphaFoldDB" id="A0AAD7J412"/>
<dbReference type="EMBL" id="JARJLG010000066">
    <property type="protein sequence ID" value="KAJ7754646.1"/>
    <property type="molecule type" value="Genomic_DNA"/>
</dbReference>
<evidence type="ECO:0000256" key="5">
    <source>
        <dbReference type="ARBA" id="ARBA00023002"/>
    </source>
</evidence>
<dbReference type="GO" id="GO:0005506">
    <property type="term" value="F:iron ion binding"/>
    <property type="evidence" value="ECO:0007669"/>
    <property type="project" value="InterPro"/>
</dbReference>